<evidence type="ECO:0000259" key="2">
    <source>
        <dbReference type="Pfam" id="PF13439"/>
    </source>
</evidence>
<evidence type="ECO:0000259" key="1">
    <source>
        <dbReference type="Pfam" id="PF00534"/>
    </source>
</evidence>
<comment type="caution">
    <text evidence="3">The sequence shown here is derived from an EMBL/GenBank/DDBJ whole genome shotgun (WGS) entry which is preliminary data.</text>
</comment>
<sequence length="399" mass="45704">MELYSGAVQDQSNIKLAIICTEKLPSPAIKGGAIQMMIDGVTPFLREKYELTIISVADDELPDREIVDGVHYIRFPRSEYRQHVANELTLHHFDLIHVCNRPKNVLLYHQSSPQSKFVLSLHNEMFADHKLSDEEGANVVETVSAITTVSNFIKKTVVERFPEAEKKISIVYSGVDLESFPLRQTKLGQQIRSNFRKRYNIEDKKVILFVGRLSKTKGPHILIKSMEQLLKVHKDIVLLVVGGKWFSDNGINKYVYSLYQQALPFKEKIIFTKYIPADFIHEAFLGGDVFVCSSQWNEPLARVHYEAMAASIPVITTNRGGNAEVILDRYNGLIIDDYNKPSSFSKAIHYCLTEPELTRWMSHNGRRFVEINFTYKHVSDRLIRVYDQIISSVPPQVET</sequence>
<gene>
    <name evidence="3" type="ORF">JOC95_003936</name>
</gene>
<dbReference type="Pfam" id="PF13439">
    <property type="entry name" value="Glyco_transf_4"/>
    <property type="match status" value="1"/>
</dbReference>
<evidence type="ECO:0000313" key="3">
    <source>
        <dbReference type="EMBL" id="MBM7622026.1"/>
    </source>
</evidence>
<feature type="domain" description="Glycosyltransferase subfamily 4-like N-terminal" evidence="2">
    <location>
        <begin position="46"/>
        <end position="178"/>
    </location>
</feature>
<accession>A0ABS2P592</accession>
<organism evidence="3 4">
    <name type="scientific">Sutcliffiella tianshenii</name>
    <dbReference type="NCBI Taxonomy" id="1463404"/>
    <lineage>
        <taxon>Bacteria</taxon>
        <taxon>Bacillati</taxon>
        <taxon>Bacillota</taxon>
        <taxon>Bacilli</taxon>
        <taxon>Bacillales</taxon>
        <taxon>Bacillaceae</taxon>
        <taxon>Sutcliffiella</taxon>
    </lineage>
</organism>
<dbReference type="Pfam" id="PF00534">
    <property type="entry name" value="Glycos_transf_1"/>
    <property type="match status" value="1"/>
</dbReference>
<keyword evidence="4" id="KW-1185">Reference proteome</keyword>
<name>A0ABS2P592_9BACI</name>
<dbReference type="PANTHER" id="PTHR12526">
    <property type="entry name" value="GLYCOSYLTRANSFERASE"/>
    <property type="match status" value="1"/>
</dbReference>
<reference evidence="3 4" key="1">
    <citation type="submission" date="2021-01" db="EMBL/GenBank/DDBJ databases">
        <title>Genomic Encyclopedia of Type Strains, Phase IV (KMG-IV): sequencing the most valuable type-strain genomes for metagenomic binning, comparative biology and taxonomic classification.</title>
        <authorList>
            <person name="Goeker M."/>
        </authorList>
    </citation>
    <scope>NUCLEOTIDE SEQUENCE [LARGE SCALE GENOMIC DNA]</scope>
    <source>
        <strain evidence="3 4">DSM 25879</strain>
    </source>
</reference>
<dbReference type="Proteomes" id="UP000737402">
    <property type="component" value="Unassembled WGS sequence"/>
</dbReference>
<feature type="domain" description="Glycosyl transferase family 1" evidence="1">
    <location>
        <begin position="194"/>
        <end position="367"/>
    </location>
</feature>
<proteinExistence type="predicted"/>
<dbReference type="InterPro" id="IPR001296">
    <property type="entry name" value="Glyco_trans_1"/>
</dbReference>
<protein>
    <submittedName>
        <fullName evidence="3">Glycosyltransferase involved in cell wall biosynthesis</fullName>
    </submittedName>
</protein>
<dbReference type="SUPFAM" id="SSF53756">
    <property type="entry name" value="UDP-Glycosyltransferase/glycogen phosphorylase"/>
    <property type="match status" value="1"/>
</dbReference>
<dbReference type="EMBL" id="JAFBED010000013">
    <property type="protein sequence ID" value="MBM7622026.1"/>
    <property type="molecule type" value="Genomic_DNA"/>
</dbReference>
<dbReference type="Gene3D" id="3.40.50.2000">
    <property type="entry name" value="Glycogen Phosphorylase B"/>
    <property type="match status" value="2"/>
</dbReference>
<dbReference type="InterPro" id="IPR028098">
    <property type="entry name" value="Glyco_trans_4-like_N"/>
</dbReference>
<dbReference type="CDD" id="cd03801">
    <property type="entry name" value="GT4_PimA-like"/>
    <property type="match status" value="1"/>
</dbReference>
<dbReference type="PANTHER" id="PTHR12526:SF638">
    <property type="entry name" value="SPORE COAT PROTEIN SA"/>
    <property type="match status" value="1"/>
</dbReference>
<evidence type="ECO:0000313" key="4">
    <source>
        <dbReference type="Proteomes" id="UP000737402"/>
    </source>
</evidence>